<dbReference type="PROSITE" id="PS50245">
    <property type="entry name" value="CAP_GLY_2"/>
    <property type="match status" value="1"/>
</dbReference>
<dbReference type="PANTHER" id="PTHR15454:SF56">
    <property type="entry name" value="PROTEIN PHOSPHATASE 1 REGULATORY SUBUNIT 7-RELATED"/>
    <property type="match status" value="1"/>
</dbReference>
<dbReference type="Gene3D" id="3.80.10.10">
    <property type="entry name" value="Ribonuclease Inhibitor"/>
    <property type="match status" value="2"/>
</dbReference>
<dbReference type="VEuPathDB" id="FungiDB:YALI0_A17358g"/>
<protein>
    <recommendedName>
        <fullName evidence="3">CAP-Gly domain-containing protein</fullName>
    </recommendedName>
</protein>
<feature type="domain" description="CAP-Gly" evidence="3">
    <location>
        <begin position="36"/>
        <end position="70"/>
    </location>
</feature>
<gene>
    <name evidence="4" type="ORF">YALI1_A17486g</name>
</gene>
<dbReference type="GO" id="GO:0005737">
    <property type="term" value="C:cytoplasm"/>
    <property type="evidence" value="ECO:0007669"/>
    <property type="project" value="TreeGrafter"/>
</dbReference>
<dbReference type="KEGG" id="yli:2906513"/>
<keyword evidence="2" id="KW-0677">Repeat</keyword>
<dbReference type="Pfam" id="PF13855">
    <property type="entry name" value="LRR_8"/>
    <property type="match status" value="1"/>
</dbReference>
<evidence type="ECO:0000256" key="1">
    <source>
        <dbReference type="ARBA" id="ARBA00022614"/>
    </source>
</evidence>
<dbReference type="SMART" id="SM01052">
    <property type="entry name" value="CAP_GLY"/>
    <property type="match status" value="1"/>
</dbReference>
<accession>A0A1D8N554</accession>
<dbReference type="FunFam" id="2.30.30.190:FF:000017">
    <property type="entry name" value="Pac2p"/>
    <property type="match status" value="1"/>
</dbReference>
<evidence type="ECO:0000313" key="4">
    <source>
        <dbReference type="EMBL" id="AOW00772.1"/>
    </source>
</evidence>
<organism evidence="4 5">
    <name type="scientific">Yarrowia lipolytica</name>
    <name type="common">Candida lipolytica</name>
    <dbReference type="NCBI Taxonomy" id="4952"/>
    <lineage>
        <taxon>Eukaryota</taxon>
        <taxon>Fungi</taxon>
        <taxon>Dikarya</taxon>
        <taxon>Ascomycota</taxon>
        <taxon>Saccharomycotina</taxon>
        <taxon>Dipodascomycetes</taxon>
        <taxon>Dipodascales</taxon>
        <taxon>Dipodascales incertae sedis</taxon>
        <taxon>Yarrowia</taxon>
    </lineage>
</organism>
<proteinExistence type="predicted"/>
<reference evidence="4 5" key="1">
    <citation type="journal article" date="2016" name="PLoS ONE">
        <title>Sequence Assembly of Yarrowia lipolytica Strain W29/CLIB89 Shows Transposable Element Diversity.</title>
        <authorList>
            <person name="Magnan C."/>
            <person name="Yu J."/>
            <person name="Chang I."/>
            <person name="Jahn E."/>
            <person name="Kanomata Y."/>
            <person name="Wu J."/>
            <person name="Zeller M."/>
            <person name="Oakes M."/>
            <person name="Baldi P."/>
            <person name="Sandmeyer S."/>
        </authorList>
    </citation>
    <scope>NUCLEOTIDE SEQUENCE [LARGE SCALE GENOMIC DNA]</scope>
    <source>
        <strain evidence="5">CLIB89(W29)</strain>
    </source>
</reference>
<evidence type="ECO:0000259" key="3">
    <source>
        <dbReference type="PROSITE" id="PS50245"/>
    </source>
</evidence>
<dbReference type="FunFam" id="3.80.10.10:FF:002871">
    <property type="entry name" value="YALI0A17358p"/>
    <property type="match status" value="1"/>
</dbReference>
<dbReference type="GeneID" id="2906513"/>
<dbReference type="eggNOG" id="KOG3207">
    <property type="taxonomic scope" value="Eukaryota"/>
</dbReference>
<dbReference type="VEuPathDB" id="FungiDB:YALI1_A17486g"/>
<dbReference type="InterPro" id="IPR032675">
    <property type="entry name" value="LRR_dom_sf"/>
</dbReference>
<dbReference type="PROSITE" id="PS51450">
    <property type="entry name" value="LRR"/>
    <property type="match status" value="1"/>
</dbReference>
<dbReference type="PROSITE" id="PS00845">
    <property type="entry name" value="CAP_GLY_1"/>
    <property type="match status" value="1"/>
</dbReference>
<evidence type="ECO:0000256" key="2">
    <source>
        <dbReference type="ARBA" id="ARBA00022737"/>
    </source>
</evidence>
<dbReference type="InterPro" id="IPR000938">
    <property type="entry name" value="CAP-Gly_domain"/>
</dbReference>
<sequence>MRNTNMLNQRLSIDGNNCTVRYVGTDVPVWPDEEAIGVEWDDPARGKNNGSVKGTQLFECTQLGAGSFLKSASLAKKQVRYGTSFVEAVVERYASESRVDEIKIGTKMSQVLGFDNKGLENLTSINLANKGVSEAHETDSLPLARVVHLDLSFNLFTSFETVLQCLQTTPHVEWMSLNGNRFRVDAEGTPNSLFPSLTSLSLTNTLLSEKEVLLIIKHFPNLTHLVLAHNKTIKSIDLRDTRLQFLDLSYNNLHDLSHFHFPPSLTSLNLSQNRLENVTAETLPRSDSLTELDVSYNTLQWSDFDQLCIIYPSLTSLRINDNPFTKEDFSTNNLSVSPIDSQIIARWHKKLSTLNGRFVADQERSDSLIYFVNSVIQGKIDYPRDKGANKTHFDALVASLGISQAHATPRVTENFPTARQAFVKVTYTTRVDRGTSTTTQRLNKHSSVQKMKFGVLRNKGFSPLHSCTIVIDDIEVYDELKTLDFYGVTDSTKVDVLIQ</sequence>
<dbReference type="SUPFAM" id="SSF74924">
    <property type="entry name" value="Cap-Gly domain"/>
    <property type="match status" value="1"/>
</dbReference>
<dbReference type="SUPFAM" id="SSF52047">
    <property type="entry name" value="RNI-like"/>
    <property type="match status" value="1"/>
</dbReference>
<dbReference type="PANTHER" id="PTHR15454">
    <property type="entry name" value="NISCHARIN RELATED"/>
    <property type="match status" value="1"/>
</dbReference>
<dbReference type="InterPro" id="IPR001611">
    <property type="entry name" value="Leu-rich_rpt"/>
</dbReference>
<dbReference type="Proteomes" id="UP000182444">
    <property type="component" value="Chromosome 1A"/>
</dbReference>
<dbReference type="RefSeq" id="XP_500161.3">
    <property type="nucleotide sequence ID" value="XM_500161.3"/>
</dbReference>
<evidence type="ECO:0000313" key="5">
    <source>
        <dbReference type="Proteomes" id="UP000182444"/>
    </source>
</evidence>
<dbReference type="InterPro" id="IPR036859">
    <property type="entry name" value="CAP-Gly_dom_sf"/>
</dbReference>
<dbReference type="Pfam" id="PF01302">
    <property type="entry name" value="CAP_GLY"/>
    <property type="match status" value="1"/>
</dbReference>
<keyword evidence="1" id="KW-0433">Leucine-rich repeat</keyword>
<name>A0A1D8N554_YARLL</name>
<dbReference type="EMBL" id="CP017553">
    <property type="protein sequence ID" value="AOW00772.1"/>
    <property type="molecule type" value="Genomic_DNA"/>
</dbReference>
<dbReference type="Gene3D" id="2.30.30.190">
    <property type="entry name" value="CAP Gly-rich-like domain"/>
    <property type="match status" value="1"/>
</dbReference>
<dbReference type="AlphaFoldDB" id="A0A1D8N554"/>